<evidence type="ECO:0000313" key="2">
    <source>
        <dbReference type="Proteomes" id="UP000789901"/>
    </source>
</evidence>
<comment type="caution">
    <text evidence="1">The sequence shown here is derived from an EMBL/GenBank/DDBJ whole genome shotgun (WGS) entry which is preliminary data.</text>
</comment>
<gene>
    <name evidence="1" type="ORF">GMARGA_LOCUS40138</name>
</gene>
<protein>
    <submittedName>
        <fullName evidence="1">35506_t:CDS:1</fullName>
    </submittedName>
</protein>
<dbReference type="Proteomes" id="UP000789901">
    <property type="component" value="Unassembled WGS sequence"/>
</dbReference>
<feature type="non-terminal residue" evidence="1">
    <location>
        <position position="39"/>
    </location>
</feature>
<accession>A0ABN7X870</accession>
<proteinExistence type="predicted"/>
<feature type="non-terminal residue" evidence="1">
    <location>
        <position position="1"/>
    </location>
</feature>
<dbReference type="EMBL" id="CAJVQB010100329">
    <property type="protein sequence ID" value="CAG8850279.1"/>
    <property type="molecule type" value="Genomic_DNA"/>
</dbReference>
<reference evidence="1 2" key="1">
    <citation type="submission" date="2021-06" db="EMBL/GenBank/DDBJ databases">
        <authorList>
            <person name="Kallberg Y."/>
            <person name="Tangrot J."/>
            <person name="Rosling A."/>
        </authorList>
    </citation>
    <scope>NUCLEOTIDE SEQUENCE [LARGE SCALE GENOMIC DNA]</scope>
    <source>
        <strain evidence="1 2">120-4 pot B 10/14</strain>
    </source>
</reference>
<evidence type="ECO:0000313" key="1">
    <source>
        <dbReference type="EMBL" id="CAG8850279.1"/>
    </source>
</evidence>
<organism evidence="1 2">
    <name type="scientific">Gigaspora margarita</name>
    <dbReference type="NCBI Taxonomy" id="4874"/>
    <lineage>
        <taxon>Eukaryota</taxon>
        <taxon>Fungi</taxon>
        <taxon>Fungi incertae sedis</taxon>
        <taxon>Mucoromycota</taxon>
        <taxon>Glomeromycotina</taxon>
        <taxon>Glomeromycetes</taxon>
        <taxon>Diversisporales</taxon>
        <taxon>Gigasporaceae</taxon>
        <taxon>Gigaspora</taxon>
    </lineage>
</organism>
<sequence length="39" mass="4272">SALSLSHGSGARDSLVHPVFLVYFFRDSLVRPGQDLCHS</sequence>
<name>A0ABN7X870_GIGMA</name>
<keyword evidence="2" id="KW-1185">Reference proteome</keyword>